<evidence type="ECO:0000259" key="5">
    <source>
        <dbReference type="PROSITE" id="PS50042"/>
    </source>
</evidence>
<dbReference type="InterPro" id="IPR050397">
    <property type="entry name" value="Env_Response_Regulators"/>
</dbReference>
<dbReference type="PANTHER" id="PTHR24567">
    <property type="entry name" value="CRP FAMILY TRANSCRIPTIONAL REGULATORY PROTEIN"/>
    <property type="match status" value="1"/>
</dbReference>
<reference evidence="7 8" key="1">
    <citation type="submission" date="2019-05" db="EMBL/GenBank/DDBJ databases">
        <authorList>
            <person name="Chen C."/>
        </authorList>
    </citation>
    <scope>NUCLEOTIDE SEQUENCE [LARGE SCALE GENOMIC DNA]</scope>
    <source>
        <strain evidence="7 8">HB172198</strain>
    </source>
</reference>
<evidence type="ECO:0000256" key="3">
    <source>
        <dbReference type="ARBA" id="ARBA00023159"/>
    </source>
</evidence>
<dbReference type="Gene3D" id="2.60.120.10">
    <property type="entry name" value="Jelly Rolls"/>
    <property type="match status" value="1"/>
</dbReference>
<proteinExistence type="predicted"/>
<gene>
    <name evidence="7" type="ORF">E6C60_1110</name>
</gene>
<evidence type="ECO:0000256" key="1">
    <source>
        <dbReference type="ARBA" id="ARBA00023015"/>
    </source>
</evidence>
<dbReference type="EMBL" id="CP040396">
    <property type="protein sequence ID" value="QCT01828.1"/>
    <property type="molecule type" value="Genomic_DNA"/>
</dbReference>
<dbReference type="GO" id="GO:0005829">
    <property type="term" value="C:cytosol"/>
    <property type="evidence" value="ECO:0007669"/>
    <property type="project" value="TreeGrafter"/>
</dbReference>
<dbReference type="CDD" id="cd00038">
    <property type="entry name" value="CAP_ED"/>
    <property type="match status" value="1"/>
</dbReference>
<dbReference type="PANTHER" id="PTHR24567:SF74">
    <property type="entry name" value="HTH-TYPE TRANSCRIPTIONAL REGULATOR ARCR"/>
    <property type="match status" value="1"/>
</dbReference>
<dbReference type="CDD" id="cd00092">
    <property type="entry name" value="HTH_CRP"/>
    <property type="match status" value="1"/>
</dbReference>
<protein>
    <submittedName>
        <fullName evidence="7">cAMP-binding domain containing protein</fullName>
    </submittedName>
</protein>
<keyword evidence="2" id="KW-0238">DNA-binding</keyword>
<name>A0A4P8XHM8_9BACL</name>
<sequence length="235" mass="26455">MDNKLWYLSKVSIFEALAEQDLQELDQIAPMTHFDALPKGTLIQTPDTNRDGLFFIKQGKLRLYKISLEGKQFTAGILGKGNMFGEIDTFSFGTGGIYIETLEETMICSIPREQFEAFLSKRPELAMKLLAEFSTLLRERDEMLEKLAFGDLRERVLHLLLKLSEKFGIGKEDPVKIDLALTHQEIANMIGATREAVTVVLNELVRDGMLETGRKSIAVYQAASRSCLELGCKSK</sequence>
<dbReference type="SMART" id="SM00100">
    <property type="entry name" value="cNMP"/>
    <property type="match status" value="1"/>
</dbReference>
<dbReference type="Proteomes" id="UP000300879">
    <property type="component" value="Chromosome"/>
</dbReference>
<dbReference type="KEGG" id="palo:E6C60_1110"/>
<evidence type="ECO:0000313" key="8">
    <source>
        <dbReference type="Proteomes" id="UP000300879"/>
    </source>
</evidence>
<dbReference type="AlphaFoldDB" id="A0A4P8XHM8"/>
<dbReference type="InterPro" id="IPR014710">
    <property type="entry name" value="RmlC-like_jellyroll"/>
</dbReference>
<evidence type="ECO:0000256" key="2">
    <source>
        <dbReference type="ARBA" id="ARBA00023125"/>
    </source>
</evidence>
<dbReference type="PROSITE" id="PS50042">
    <property type="entry name" value="CNMP_BINDING_3"/>
    <property type="match status" value="1"/>
</dbReference>
<dbReference type="SUPFAM" id="SSF46785">
    <property type="entry name" value="Winged helix' DNA-binding domain"/>
    <property type="match status" value="1"/>
</dbReference>
<dbReference type="InterPro" id="IPR018490">
    <property type="entry name" value="cNMP-bd_dom_sf"/>
</dbReference>
<dbReference type="OrthoDB" id="9812325at2"/>
<keyword evidence="1" id="KW-0805">Transcription regulation</keyword>
<keyword evidence="8" id="KW-1185">Reference proteome</keyword>
<evidence type="ECO:0000256" key="4">
    <source>
        <dbReference type="ARBA" id="ARBA00023163"/>
    </source>
</evidence>
<dbReference type="PROSITE" id="PS51063">
    <property type="entry name" value="HTH_CRP_2"/>
    <property type="match status" value="1"/>
</dbReference>
<organism evidence="7 8">
    <name type="scientific">Paenibacillus algicola</name>
    <dbReference type="NCBI Taxonomy" id="2565926"/>
    <lineage>
        <taxon>Bacteria</taxon>
        <taxon>Bacillati</taxon>
        <taxon>Bacillota</taxon>
        <taxon>Bacilli</taxon>
        <taxon>Bacillales</taxon>
        <taxon>Paenibacillaceae</taxon>
        <taxon>Paenibacillus</taxon>
    </lineage>
</organism>
<dbReference type="InterPro" id="IPR036390">
    <property type="entry name" value="WH_DNA-bd_sf"/>
</dbReference>
<feature type="domain" description="HTH crp-type" evidence="6">
    <location>
        <begin position="150"/>
        <end position="223"/>
    </location>
</feature>
<dbReference type="InterPro" id="IPR000595">
    <property type="entry name" value="cNMP-bd_dom"/>
</dbReference>
<dbReference type="PRINTS" id="PR00034">
    <property type="entry name" value="HTHCRP"/>
</dbReference>
<dbReference type="Pfam" id="PF13545">
    <property type="entry name" value="HTH_Crp_2"/>
    <property type="match status" value="1"/>
</dbReference>
<keyword evidence="3" id="KW-0010">Activator</keyword>
<evidence type="ECO:0000259" key="6">
    <source>
        <dbReference type="PROSITE" id="PS51063"/>
    </source>
</evidence>
<evidence type="ECO:0000313" key="7">
    <source>
        <dbReference type="EMBL" id="QCT01828.1"/>
    </source>
</evidence>
<dbReference type="GO" id="GO:0003677">
    <property type="term" value="F:DNA binding"/>
    <property type="evidence" value="ECO:0007669"/>
    <property type="project" value="UniProtKB-KW"/>
</dbReference>
<accession>A0A4P8XHM8</accession>
<dbReference type="RefSeq" id="WP_138224887.1">
    <property type="nucleotide sequence ID" value="NZ_CP040396.1"/>
</dbReference>
<dbReference type="Gene3D" id="1.10.10.10">
    <property type="entry name" value="Winged helix-like DNA-binding domain superfamily/Winged helix DNA-binding domain"/>
    <property type="match status" value="1"/>
</dbReference>
<dbReference type="InterPro" id="IPR036388">
    <property type="entry name" value="WH-like_DNA-bd_sf"/>
</dbReference>
<dbReference type="SUPFAM" id="SSF51206">
    <property type="entry name" value="cAMP-binding domain-like"/>
    <property type="match status" value="1"/>
</dbReference>
<feature type="domain" description="Cyclic nucleotide-binding" evidence="5">
    <location>
        <begin position="13"/>
        <end position="136"/>
    </location>
</feature>
<dbReference type="Pfam" id="PF00027">
    <property type="entry name" value="cNMP_binding"/>
    <property type="match status" value="1"/>
</dbReference>
<dbReference type="GO" id="GO:0003700">
    <property type="term" value="F:DNA-binding transcription factor activity"/>
    <property type="evidence" value="ECO:0007669"/>
    <property type="project" value="TreeGrafter"/>
</dbReference>
<dbReference type="InterPro" id="IPR012318">
    <property type="entry name" value="HTH_CRP"/>
</dbReference>
<keyword evidence="4" id="KW-0804">Transcription</keyword>
<dbReference type="SMART" id="SM00419">
    <property type="entry name" value="HTH_CRP"/>
    <property type="match status" value="1"/>
</dbReference>